<dbReference type="Gene3D" id="1.25.40.10">
    <property type="entry name" value="Tetratricopeptide repeat domain"/>
    <property type="match status" value="1"/>
</dbReference>
<dbReference type="InterPro" id="IPR010982">
    <property type="entry name" value="Lambda_DNA-bd_dom_sf"/>
</dbReference>
<dbReference type="SUPFAM" id="SSF47413">
    <property type="entry name" value="lambda repressor-like DNA-binding domains"/>
    <property type="match status" value="1"/>
</dbReference>
<dbReference type="Pfam" id="PF21259">
    <property type="entry name" value="Rgg_C"/>
    <property type="match status" value="1"/>
</dbReference>
<comment type="caution">
    <text evidence="2">The sequence shown here is derived from an EMBL/GenBank/DDBJ whole genome shotgun (WGS) entry which is preliminary data.</text>
</comment>
<dbReference type="RefSeq" id="WP_203625872.1">
    <property type="nucleotide sequence ID" value="NZ_BOLQ01000001.1"/>
</dbReference>
<dbReference type="PANTHER" id="PTHR37038">
    <property type="entry name" value="TRANSCRIPTIONAL REGULATOR-RELATED"/>
    <property type="match status" value="1"/>
</dbReference>
<dbReference type="CDD" id="cd00093">
    <property type="entry name" value="HTH_XRE"/>
    <property type="match status" value="1"/>
</dbReference>
<dbReference type="PROSITE" id="PS50943">
    <property type="entry name" value="HTH_CROC1"/>
    <property type="match status" value="1"/>
</dbReference>
<dbReference type="InterPro" id="IPR011990">
    <property type="entry name" value="TPR-like_helical_dom_sf"/>
</dbReference>
<dbReference type="Proteomes" id="UP001597196">
    <property type="component" value="Unassembled WGS sequence"/>
</dbReference>
<dbReference type="SMART" id="SM00530">
    <property type="entry name" value="HTH_XRE"/>
    <property type="match status" value="1"/>
</dbReference>
<dbReference type="InterPro" id="IPR053163">
    <property type="entry name" value="HTH-type_regulator_Rgg"/>
</dbReference>
<evidence type="ECO:0000313" key="3">
    <source>
        <dbReference type="Proteomes" id="UP001597196"/>
    </source>
</evidence>
<reference evidence="3" key="1">
    <citation type="journal article" date="2019" name="Int. J. Syst. Evol. Microbiol.">
        <title>The Global Catalogue of Microorganisms (GCM) 10K type strain sequencing project: providing services to taxonomists for standard genome sequencing and annotation.</title>
        <authorList>
            <consortium name="The Broad Institute Genomics Platform"/>
            <consortium name="The Broad Institute Genome Sequencing Center for Infectious Disease"/>
            <person name="Wu L."/>
            <person name="Ma J."/>
        </authorList>
    </citation>
    <scope>NUCLEOTIDE SEQUENCE [LARGE SCALE GENOMIC DNA]</scope>
    <source>
        <strain evidence="3">CCM 8980</strain>
    </source>
</reference>
<keyword evidence="3" id="KW-1185">Reference proteome</keyword>
<dbReference type="InterPro" id="IPR001387">
    <property type="entry name" value="Cro/C1-type_HTH"/>
</dbReference>
<sequence length="304" mass="34525">MKQIGPAIKRIRENKGLTQVKIYDGVMSRTNYARFEDGQIDSSATNLMEMLKRLNLLMTEFANLYDGDTDTVIAVQQQALSLVNQGMTEQRPEPFLKAAALMATQYEDSHYIADHHTQLTLQIYADYMANDGHVVQAAPLLQQLLTYLEKNETWYSYEVSLLNNLMPMMTPDQLLVYLRIYMQRVSKLTQVDPGVASVGEVLVQAFEVAINNRDFEIYQSLLALFDAQHLQERLLFPHLFRQAFDAFAAYTQDQNAAALQGKIDPLLMLVSTLQIPVNGAQLRQDIARLQAWLAPNVKFCDPAD</sequence>
<feature type="domain" description="HTH cro/C1-type" evidence="1">
    <location>
        <begin position="8"/>
        <end position="61"/>
    </location>
</feature>
<gene>
    <name evidence="2" type="ORF">ACFQ4P_01000</name>
</gene>
<evidence type="ECO:0000313" key="2">
    <source>
        <dbReference type="EMBL" id="MFD1428824.1"/>
    </source>
</evidence>
<proteinExistence type="predicted"/>
<accession>A0ABW4CFG9</accession>
<evidence type="ECO:0000259" key="1">
    <source>
        <dbReference type="PROSITE" id="PS50943"/>
    </source>
</evidence>
<name>A0ABW4CFG9_9LACO</name>
<organism evidence="2 3">
    <name type="scientific">Lacticaseibacillus mingshuiensis</name>
    <dbReference type="NCBI Taxonomy" id="2799574"/>
    <lineage>
        <taxon>Bacteria</taxon>
        <taxon>Bacillati</taxon>
        <taxon>Bacillota</taxon>
        <taxon>Bacilli</taxon>
        <taxon>Lactobacillales</taxon>
        <taxon>Lactobacillaceae</taxon>
        <taxon>Lacticaseibacillus</taxon>
    </lineage>
</organism>
<protein>
    <recommendedName>
        <fullName evidence="1">HTH cro/C1-type domain-containing protein</fullName>
    </recommendedName>
</protein>
<dbReference type="NCBIfam" id="TIGR01716">
    <property type="entry name" value="RGG_Cterm"/>
    <property type="match status" value="1"/>
</dbReference>
<dbReference type="InterPro" id="IPR010057">
    <property type="entry name" value="Transcription_activator_Rgg_C"/>
</dbReference>
<dbReference type="EMBL" id="JBHTOC010000001">
    <property type="protein sequence ID" value="MFD1428824.1"/>
    <property type="molecule type" value="Genomic_DNA"/>
</dbReference>